<protein>
    <recommendedName>
        <fullName evidence="4">MARVEL domain-containing protein</fullName>
    </recommendedName>
</protein>
<evidence type="ECO:0000313" key="3">
    <source>
        <dbReference type="Proteomes" id="UP001148312"/>
    </source>
</evidence>
<keyword evidence="3" id="KW-1185">Reference proteome</keyword>
<feature type="transmembrane region" description="Helical" evidence="1">
    <location>
        <begin position="35"/>
        <end position="55"/>
    </location>
</feature>
<reference evidence="2" key="1">
    <citation type="submission" date="2022-12" db="EMBL/GenBank/DDBJ databases">
        <authorList>
            <person name="Petersen C."/>
        </authorList>
    </citation>
    <scope>NUCLEOTIDE SEQUENCE</scope>
    <source>
        <strain evidence="2">IBT 30728</strain>
    </source>
</reference>
<name>A0A9W9WRA0_9EURO</name>
<gene>
    <name evidence="2" type="ORF">N7539_008630</name>
</gene>
<keyword evidence="1" id="KW-0812">Transmembrane</keyword>
<sequence>MTSTFKLPSFSLSTCLTVFWGYWKGAHRQAEKITIYDTIFSIGFFAFHFIMWIIATSIDPNNKVTSNGEDIWDWFCTANTWKQLLSHTISCTRLCRLQKRDSFSIAIGIVINLVVLLVYGIGAYGV</sequence>
<dbReference type="RefSeq" id="XP_056786607.1">
    <property type="nucleotide sequence ID" value="XM_056938225.1"/>
</dbReference>
<evidence type="ECO:0000256" key="1">
    <source>
        <dbReference type="SAM" id="Phobius"/>
    </source>
</evidence>
<feature type="transmembrane region" description="Helical" evidence="1">
    <location>
        <begin position="7"/>
        <end position="23"/>
    </location>
</feature>
<proteinExistence type="predicted"/>
<feature type="transmembrane region" description="Helical" evidence="1">
    <location>
        <begin position="103"/>
        <end position="124"/>
    </location>
</feature>
<evidence type="ECO:0008006" key="4">
    <source>
        <dbReference type="Google" id="ProtNLM"/>
    </source>
</evidence>
<comment type="caution">
    <text evidence="2">The sequence shown here is derived from an EMBL/GenBank/DDBJ whole genome shotgun (WGS) entry which is preliminary data.</text>
</comment>
<accession>A0A9W9WRA0</accession>
<evidence type="ECO:0000313" key="2">
    <source>
        <dbReference type="EMBL" id="KAJ5472061.1"/>
    </source>
</evidence>
<dbReference type="PANTHER" id="PTHR42069:SF1">
    <property type="entry name" value="MARVEL DOMAIN-CONTAINING PROTEIN"/>
    <property type="match status" value="1"/>
</dbReference>
<dbReference type="Proteomes" id="UP001148312">
    <property type="component" value="Unassembled WGS sequence"/>
</dbReference>
<dbReference type="EMBL" id="JAPWDQ010000013">
    <property type="protein sequence ID" value="KAJ5472061.1"/>
    <property type="molecule type" value="Genomic_DNA"/>
</dbReference>
<reference evidence="2" key="2">
    <citation type="journal article" date="2023" name="IMA Fungus">
        <title>Comparative genomic study of the Penicillium genus elucidates a diverse pangenome and 15 lateral gene transfer events.</title>
        <authorList>
            <person name="Petersen C."/>
            <person name="Sorensen T."/>
            <person name="Nielsen M.R."/>
            <person name="Sondergaard T.E."/>
            <person name="Sorensen J.L."/>
            <person name="Fitzpatrick D.A."/>
            <person name="Frisvad J.C."/>
            <person name="Nielsen K.L."/>
        </authorList>
    </citation>
    <scope>NUCLEOTIDE SEQUENCE</scope>
    <source>
        <strain evidence="2">IBT 30728</strain>
    </source>
</reference>
<keyword evidence="1" id="KW-0472">Membrane</keyword>
<dbReference type="AlphaFoldDB" id="A0A9W9WRA0"/>
<dbReference type="PANTHER" id="PTHR42069">
    <property type="entry name" value="HYPHAL ANASTAMOSIS-8 PROTEIN"/>
    <property type="match status" value="1"/>
</dbReference>
<organism evidence="2 3">
    <name type="scientific">Penicillium diatomitis</name>
    <dbReference type="NCBI Taxonomy" id="2819901"/>
    <lineage>
        <taxon>Eukaryota</taxon>
        <taxon>Fungi</taxon>
        <taxon>Dikarya</taxon>
        <taxon>Ascomycota</taxon>
        <taxon>Pezizomycotina</taxon>
        <taxon>Eurotiomycetes</taxon>
        <taxon>Eurotiomycetidae</taxon>
        <taxon>Eurotiales</taxon>
        <taxon>Aspergillaceae</taxon>
        <taxon>Penicillium</taxon>
    </lineage>
</organism>
<keyword evidence="1" id="KW-1133">Transmembrane helix</keyword>
<dbReference type="GeneID" id="81628475"/>